<keyword evidence="9" id="KW-0444">Lipid biosynthesis</keyword>
<feature type="domain" description="Phospholipid/glycerol acyltransferase" evidence="11">
    <location>
        <begin position="67"/>
        <end position="182"/>
    </location>
</feature>
<dbReference type="OrthoDB" id="5290997at2"/>
<gene>
    <name evidence="12" type="ORF">CWI84_11210</name>
</gene>
<organism evidence="12 13">
    <name type="scientific">Idiomarina tyrosinivorans</name>
    <dbReference type="NCBI Taxonomy" id="1445662"/>
    <lineage>
        <taxon>Bacteria</taxon>
        <taxon>Pseudomonadati</taxon>
        <taxon>Pseudomonadota</taxon>
        <taxon>Gammaproteobacteria</taxon>
        <taxon>Alteromonadales</taxon>
        <taxon>Idiomarinaceae</taxon>
        <taxon>Idiomarina</taxon>
    </lineage>
</organism>
<dbReference type="RefSeq" id="WP_126842677.1">
    <property type="nucleotide sequence ID" value="NZ_PIQH01000012.1"/>
</dbReference>
<dbReference type="PANTHER" id="PTHR10434">
    <property type="entry name" value="1-ACYL-SN-GLYCEROL-3-PHOSPHATE ACYLTRANSFERASE"/>
    <property type="match status" value="1"/>
</dbReference>
<dbReference type="SMART" id="SM00563">
    <property type="entry name" value="PlsC"/>
    <property type="match status" value="1"/>
</dbReference>
<keyword evidence="10" id="KW-0472">Membrane</keyword>
<proteinExistence type="inferred from homology"/>
<comment type="domain">
    <text evidence="9">The HXXXXD motif is essential for acyltransferase activity and may constitute the binding site for the phosphate moiety of the glycerol-3-phosphate.</text>
</comment>
<dbReference type="GO" id="GO:0016024">
    <property type="term" value="P:CDP-diacylglycerol biosynthetic process"/>
    <property type="evidence" value="ECO:0007669"/>
    <property type="project" value="UniProtKB-UniPathway"/>
</dbReference>
<dbReference type="SUPFAM" id="SSF69593">
    <property type="entry name" value="Glycerol-3-phosphate (1)-acyltransferase"/>
    <property type="match status" value="1"/>
</dbReference>
<sequence>MLAVLRWILLGGFIVVFGIAGCLFCIIRPFHRNNTYVWGHIFGWATHILGLKIVCRIPPAVKQGGPFVYVCNHQNSWEIFTVASVLPKNTVTIGKKSLKWIPFFGQLYWLAGNILIDRKNSGRALGTITQAANAIKRRDISIWLFPEGTRSYGRGLLPFKRGAFHTAIRAGADIVPVCVSNLHGKIKMNRWNNGILLVEMLNPIKIDAFGKDTVSQLSQTTHQQMAEKIAQLDREVAKQESVS</sequence>
<comment type="caution">
    <text evidence="12">The sequence shown here is derived from an EMBL/GenBank/DDBJ whole genome shotgun (WGS) entry which is preliminary data.</text>
</comment>
<evidence type="ECO:0000256" key="7">
    <source>
        <dbReference type="ARBA" id="ARBA00022679"/>
    </source>
</evidence>
<protein>
    <recommendedName>
        <fullName evidence="6 9">1-acyl-sn-glycerol-3-phosphate acyltransferase</fullName>
        <ecNumber evidence="5 9">2.3.1.51</ecNumber>
    </recommendedName>
</protein>
<comment type="pathway">
    <text evidence="3">Lipid metabolism.</text>
</comment>
<keyword evidence="9" id="KW-1208">Phospholipid metabolism</keyword>
<dbReference type="PANTHER" id="PTHR10434:SF11">
    <property type="entry name" value="1-ACYL-SN-GLYCEROL-3-PHOSPHATE ACYLTRANSFERASE"/>
    <property type="match status" value="1"/>
</dbReference>
<comment type="catalytic activity">
    <reaction evidence="1 9">
        <text>a 1-acyl-sn-glycero-3-phosphate + an acyl-CoA = a 1,2-diacyl-sn-glycero-3-phosphate + CoA</text>
        <dbReference type="Rhea" id="RHEA:19709"/>
        <dbReference type="ChEBI" id="CHEBI:57287"/>
        <dbReference type="ChEBI" id="CHEBI:57970"/>
        <dbReference type="ChEBI" id="CHEBI:58342"/>
        <dbReference type="ChEBI" id="CHEBI:58608"/>
        <dbReference type="EC" id="2.3.1.51"/>
    </reaction>
</comment>
<dbReference type="Pfam" id="PF01553">
    <property type="entry name" value="Acyltransferase"/>
    <property type="match status" value="1"/>
</dbReference>
<dbReference type="GO" id="GO:0005886">
    <property type="term" value="C:plasma membrane"/>
    <property type="evidence" value="ECO:0007669"/>
    <property type="project" value="TreeGrafter"/>
</dbReference>
<name>A0A432ZG23_9GAMM</name>
<keyword evidence="10" id="KW-1133">Transmembrane helix</keyword>
<dbReference type="PROSITE" id="PS51257">
    <property type="entry name" value="PROKAR_LIPOPROTEIN"/>
    <property type="match status" value="1"/>
</dbReference>
<evidence type="ECO:0000256" key="6">
    <source>
        <dbReference type="ARBA" id="ARBA00016139"/>
    </source>
</evidence>
<dbReference type="CDD" id="cd07989">
    <property type="entry name" value="LPLAT_AGPAT-like"/>
    <property type="match status" value="1"/>
</dbReference>
<evidence type="ECO:0000256" key="2">
    <source>
        <dbReference type="ARBA" id="ARBA00004728"/>
    </source>
</evidence>
<evidence type="ECO:0000256" key="10">
    <source>
        <dbReference type="SAM" id="Phobius"/>
    </source>
</evidence>
<evidence type="ECO:0000256" key="8">
    <source>
        <dbReference type="ARBA" id="ARBA00023315"/>
    </source>
</evidence>
<keyword evidence="9" id="KW-0443">Lipid metabolism</keyword>
<comment type="pathway">
    <text evidence="2">Phospholipid metabolism; CDP-diacylglycerol biosynthesis; CDP-diacylglycerol from sn-glycerol 3-phosphate: step 2/3.</text>
</comment>
<evidence type="ECO:0000313" key="12">
    <source>
        <dbReference type="EMBL" id="RUO76916.1"/>
    </source>
</evidence>
<dbReference type="GO" id="GO:0006654">
    <property type="term" value="P:phosphatidic acid biosynthetic process"/>
    <property type="evidence" value="ECO:0007669"/>
    <property type="project" value="TreeGrafter"/>
</dbReference>
<feature type="transmembrane region" description="Helical" evidence="10">
    <location>
        <begin position="7"/>
        <end position="30"/>
    </location>
</feature>
<dbReference type="NCBIfam" id="TIGR00530">
    <property type="entry name" value="AGP_acyltrn"/>
    <property type="match status" value="1"/>
</dbReference>
<evidence type="ECO:0000256" key="1">
    <source>
        <dbReference type="ARBA" id="ARBA00001141"/>
    </source>
</evidence>
<evidence type="ECO:0000313" key="13">
    <source>
        <dbReference type="Proteomes" id="UP000287996"/>
    </source>
</evidence>
<accession>A0A432ZG23</accession>
<dbReference type="GO" id="GO:0003841">
    <property type="term" value="F:1-acylglycerol-3-phosphate O-acyltransferase activity"/>
    <property type="evidence" value="ECO:0007669"/>
    <property type="project" value="UniProtKB-UniRule"/>
</dbReference>
<keyword evidence="13" id="KW-1185">Reference proteome</keyword>
<dbReference type="UniPathway" id="UPA00557">
    <property type="reaction ID" value="UER00613"/>
</dbReference>
<keyword evidence="10" id="KW-0812">Transmembrane</keyword>
<dbReference type="Proteomes" id="UP000287996">
    <property type="component" value="Unassembled WGS sequence"/>
</dbReference>
<evidence type="ECO:0000256" key="9">
    <source>
        <dbReference type="RuleBase" id="RU361267"/>
    </source>
</evidence>
<reference evidence="12 13" key="1">
    <citation type="journal article" date="2011" name="Front. Microbiol.">
        <title>Genomic signatures of strain selection and enhancement in Bacillus atrophaeus var. globigii, a historical biowarfare simulant.</title>
        <authorList>
            <person name="Gibbons H.S."/>
            <person name="Broomall S.M."/>
            <person name="McNew L.A."/>
            <person name="Daligault H."/>
            <person name="Chapman C."/>
            <person name="Bruce D."/>
            <person name="Karavis M."/>
            <person name="Krepps M."/>
            <person name="McGregor P.A."/>
            <person name="Hong C."/>
            <person name="Park K.H."/>
            <person name="Akmal A."/>
            <person name="Feldman A."/>
            <person name="Lin J.S."/>
            <person name="Chang W.E."/>
            <person name="Higgs B.W."/>
            <person name="Demirev P."/>
            <person name="Lindquist J."/>
            <person name="Liem A."/>
            <person name="Fochler E."/>
            <person name="Read T.D."/>
            <person name="Tapia R."/>
            <person name="Johnson S."/>
            <person name="Bishop-Lilly K.A."/>
            <person name="Detter C."/>
            <person name="Han C."/>
            <person name="Sozhamannan S."/>
            <person name="Rosenzweig C.N."/>
            <person name="Skowronski E.W."/>
        </authorList>
    </citation>
    <scope>NUCLEOTIDE SEQUENCE [LARGE SCALE GENOMIC DNA]</scope>
    <source>
        <strain evidence="12 13">CC-PW-9</strain>
    </source>
</reference>
<dbReference type="InterPro" id="IPR002123">
    <property type="entry name" value="Plipid/glycerol_acylTrfase"/>
</dbReference>
<evidence type="ECO:0000259" key="11">
    <source>
        <dbReference type="SMART" id="SM00563"/>
    </source>
</evidence>
<dbReference type="EC" id="2.3.1.51" evidence="5 9"/>
<evidence type="ECO:0000256" key="5">
    <source>
        <dbReference type="ARBA" id="ARBA00013211"/>
    </source>
</evidence>
<comment type="similarity">
    <text evidence="4 9">Belongs to the 1-acyl-sn-glycerol-3-phosphate acyltransferase family.</text>
</comment>
<dbReference type="EMBL" id="PIQH01000012">
    <property type="protein sequence ID" value="RUO76916.1"/>
    <property type="molecule type" value="Genomic_DNA"/>
</dbReference>
<evidence type="ECO:0000256" key="3">
    <source>
        <dbReference type="ARBA" id="ARBA00005189"/>
    </source>
</evidence>
<keyword evidence="7 9" id="KW-0808">Transferase</keyword>
<keyword evidence="9" id="KW-0594">Phospholipid biosynthesis</keyword>
<keyword evidence="8 9" id="KW-0012">Acyltransferase</keyword>
<evidence type="ECO:0000256" key="4">
    <source>
        <dbReference type="ARBA" id="ARBA00008655"/>
    </source>
</evidence>
<dbReference type="AlphaFoldDB" id="A0A432ZG23"/>
<dbReference type="InterPro" id="IPR004552">
    <property type="entry name" value="AGP_acyltrans"/>
</dbReference>